<dbReference type="NCBIfam" id="TIGR00536">
    <property type="entry name" value="hemK_fam"/>
    <property type="match status" value="1"/>
</dbReference>
<dbReference type="RefSeq" id="WP_077351931.1">
    <property type="nucleotide sequence ID" value="NZ_CP019607.1"/>
</dbReference>
<dbReference type="PANTHER" id="PTHR18895:SF74">
    <property type="entry name" value="MTRF1L RELEASE FACTOR GLUTAMINE METHYLTRANSFERASE"/>
    <property type="match status" value="1"/>
</dbReference>
<dbReference type="EC" id="2.1.1.297" evidence="1"/>
<evidence type="ECO:0000259" key="7">
    <source>
        <dbReference type="Pfam" id="PF17827"/>
    </source>
</evidence>
<reference evidence="8 9" key="1">
    <citation type="journal article" date="2008" name="Int. J. Syst. Evol. Microbiol.">
        <title>Tessaracoccus flavescens sp. nov., isolated from marine sediment.</title>
        <authorList>
            <person name="Lee D.W."/>
            <person name="Lee S.D."/>
        </authorList>
    </citation>
    <scope>NUCLEOTIDE SEQUENCE [LARGE SCALE GENOMIC DNA]</scope>
    <source>
        <strain evidence="8 9">SST-39T</strain>
    </source>
</reference>
<dbReference type="InterPro" id="IPR007848">
    <property type="entry name" value="Small_mtfrase_dom"/>
</dbReference>
<accession>A0A1Q2D124</accession>
<proteinExistence type="predicted"/>
<dbReference type="InterPro" id="IPR002052">
    <property type="entry name" value="DNA_methylase_N6_adenine_CS"/>
</dbReference>
<dbReference type="CDD" id="cd02440">
    <property type="entry name" value="AdoMet_MTases"/>
    <property type="match status" value="1"/>
</dbReference>
<evidence type="ECO:0000256" key="3">
    <source>
        <dbReference type="ARBA" id="ARBA00022679"/>
    </source>
</evidence>
<organism evidence="8 9">
    <name type="scientific">Tessaracoccus flavescens</name>
    <dbReference type="NCBI Taxonomy" id="399497"/>
    <lineage>
        <taxon>Bacteria</taxon>
        <taxon>Bacillati</taxon>
        <taxon>Actinomycetota</taxon>
        <taxon>Actinomycetes</taxon>
        <taxon>Propionibacteriales</taxon>
        <taxon>Propionibacteriaceae</taxon>
        <taxon>Tessaracoccus</taxon>
    </lineage>
</organism>
<evidence type="ECO:0000256" key="2">
    <source>
        <dbReference type="ARBA" id="ARBA00022603"/>
    </source>
</evidence>
<dbReference type="InterPro" id="IPR004556">
    <property type="entry name" value="HemK-like"/>
</dbReference>
<dbReference type="Gene3D" id="3.40.50.150">
    <property type="entry name" value="Vaccinia Virus protein VP39"/>
    <property type="match status" value="1"/>
</dbReference>
<dbReference type="PANTHER" id="PTHR18895">
    <property type="entry name" value="HEMK METHYLTRANSFERASE"/>
    <property type="match status" value="1"/>
</dbReference>
<protein>
    <recommendedName>
        <fullName evidence="1">peptide chain release factor N(5)-glutamine methyltransferase</fullName>
        <ecNumber evidence="1">2.1.1.297</ecNumber>
    </recommendedName>
</protein>
<dbReference type="NCBIfam" id="TIGR03534">
    <property type="entry name" value="RF_mod_PrmC"/>
    <property type="match status" value="1"/>
</dbReference>
<dbReference type="KEGG" id="tfa:BW733_15805"/>
<dbReference type="PROSITE" id="PS00092">
    <property type="entry name" value="N6_MTASE"/>
    <property type="match status" value="1"/>
</dbReference>
<feature type="domain" description="Release factor glutamine methyltransferase N-terminal" evidence="7">
    <location>
        <begin position="9"/>
        <end position="71"/>
    </location>
</feature>
<keyword evidence="3 8" id="KW-0808">Transferase</keyword>
<dbReference type="Pfam" id="PF05175">
    <property type="entry name" value="MTS"/>
    <property type="match status" value="1"/>
</dbReference>
<evidence type="ECO:0000313" key="8">
    <source>
        <dbReference type="EMBL" id="AQP52067.1"/>
    </source>
</evidence>
<dbReference type="InterPro" id="IPR029063">
    <property type="entry name" value="SAM-dependent_MTases_sf"/>
</dbReference>
<dbReference type="InterPro" id="IPR050320">
    <property type="entry name" value="N5-glutamine_MTase"/>
</dbReference>
<keyword evidence="4" id="KW-0949">S-adenosyl-L-methionine</keyword>
<dbReference type="GO" id="GO:0003676">
    <property type="term" value="F:nucleic acid binding"/>
    <property type="evidence" value="ECO:0007669"/>
    <property type="project" value="InterPro"/>
</dbReference>
<gene>
    <name evidence="8" type="ORF">BW733_15805</name>
</gene>
<dbReference type="AlphaFoldDB" id="A0A1Q2D124"/>
<dbReference type="GO" id="GO:0032259">
    <property type="term" value="P:methylation"/>
    <property type="evidence" value="ECO:0007669"/>
    <property type="project" value="UniProtKB-KW"/>
</dbReference>
<dbReference type="InterPro" id="IPR019874">
    <property type="entry name" value="RF_methyltr_PrmC"/>
</dbReference>
<comment type="catalytic activity">
    <reaction evidence="5">
        <text>L-glutaminyl-[peptide chain release factor] + S-adenosyl-L-methionine = N(5)-methyl-L-glutaminyl-[peptide chain release factor] + S-adenosyl-L-homocysteine + H(+)</text>
        <dbReference type="Rhea" id="RHEA:42896"/>
        <dbReference type="Rhea" id="RHEA-COMP:10271"/>
        <dbReference type="Rhea" id="RHEA-COMP:10272"/>
        <dbReference type="ChEBI" id="CHEBI:15378"/>
        <dbReference type="ChEBI" id="CHEBI:30011"/>
        <dbReference type="ChEBI" id="CHEBI:57856"/>
        <dbReference type="ChEBI" id="CHEBI:59789"/>
        <dbReference type="ChEBI" id="CHEBI:61891"/>
        <dbReference type="EC" id="2.1.1.297"/>
    </reaction>
</comment>
<dbReference type="Pfam" id="PF17827">
    <property type="entry name" value="PrmC_N"/>
    <property type="match status" value="1"/>
</dbReference>
<sequence length="275" mass="29422">MSEAAFELAGRLTRSGSPSPGPEARIIVAHVLGVEVPRLIAVDDVTAEQQRFIDELAERRMAGEPLQHLTGVAYFRHEELVVGPGVFIPRPETEVMVGWALQRLAERDTRRVVELCAGSGAISAALATELGGLELHAVEVDPEAFAYLERNLEGRGVDLVRGDMATALPELDGTVDLVIVNPPYVPEGLRPFLPSDVVEHDPALALFSGEDGLDAIKVVAAVAMRLLAPGGILATEHDDSHQPGVVETLRAAGLDQVEPHADLTGRPRFVTAVRP</sequence>
<evidence type="ECO:0000256" key="5">
    <source>
        <dbReference type="ARBA" id="ARBA00048391"/>
    </source>
</evidence>
<dbReference type="InterPro" id="IPR040758">
    <property type="entry name" value="PrmC_N"/>
</dbReference>
<dbReference type="STRING" id="399497.BW733_15805"/>
<feature type="domain" description="Methyltransferase small" evidence="6">
    <location>
        <begin position="101"/>
        <end position="185"/>
    </location>
</feature>
<evidence type="ECO:0000256" key="4">
    <source>
        <dbReference type="ARBA" id="ARBA00022691"/>
    </source>
</evidence>
<dbReference type="Proteomes" id="UP000188235">
    <property type="component" value="Chromosome"/>
</dbReference>
<dbReference type="Gene3D" id="1.10.8.10">
    <property type="entry name" value="DNA helicase RuvA subunit, C-terminal domain"/>
    <property type="match status" value="1"/>
</dbReference>
<dbReference type="SUPFAM" id="SSF53335">
    <property type="entry name" value="S-adenosyl-L-methionine-dependent methyltransferases"/>
    <property type="match status" value="1"/>
</dbReference>
<dbReference type="GO" id="GO:0102559">
    <property type="term" value="F:peptide chain release factor N(5)-glutamine methyltransferase activity"/>
    <property type="evidence" value="ECO:0007669"/>
    <property type="project" value="UniProtKB-EC"/>
</dbReference>
<evidence type="ECO:0000313" key="9">
    <source>
        <dbReference type="Proteomes" id="UP000188235"/>
    </source>
</evidence>
<dbReference type="OrthoDB" id="9800643at2"/>
<keyword evidence="2 8" id="KW-0489">Methyltransferase</keyword>
<evidence type="ECO:0000259" key="6">
    <source>
        <dbReference type="Pfam" id="PF05175"/>
    </source>
</evidence>
<dbReference type="EMBL" id="CP019607">
    <property type="protein sequence ID" value="AQP52067.1"/>
    <property type="molecule type" value="Genomic_DNA"/>
</dbReference>
<name>A0A1Q2D124_9ACTN</name>
<keyword evidence="9" id="KW-1185">Reference proteome</keyword>
<evidence type="ECO:0000256" key="1">
    <source>
        <dbReference type="ARBA" id="ARBA00012771"/>
    </source>
</evidence>